<dbReference type="Proteomes" id="UP001499841">
    <property type="component" value="Unassembled WGS sequence"/>
</dbReference>
<evidence type="ECO:0000259" key="1">
    <source>
        <dbReference type="Pfam" id="PF02464"/>
    </source>
</evidence>
<reference evidence="3" key="1">
    <citation type="journal article" date="2019" name="Int. J. Syst. Evol. Microbiol.">
        <title>The Global Catalogue of Microorganisms (GCM) 10K type strain sequencing project: providing services to taxonomists for standard genome sequencing and annotation.</title>
        <authorList>
            <consortium name="The Broad Institute Genomics Platform"/>
            <consortium name="The Broad Institute Genome Sequencing Center for Infectious Disease"/>
            <person name="Wu L."/>
            <person name="Ma J."/>
        </authorList>
    </citation>
    <scope>NUCLEOTIDE SEQUENCE [LARGE SCALE GENOMIC DNA]</scope>
    <source>
        <strain evidence="3">JCM 17459</strain>
    </source>
</reference>
<feature type="domain" description="CinA C-terminal" evidence="1">
    <location>
        <begin position="15"/>
        <end position="161"/>
    </location>
</feature>
<comment type="caution">
    <text evidence="2">The sequence shown here is derived from an EMBL/GenBank/DDBJ whole genome shotgun (WGS) entry which is preliminary data.</text>
</comment>
<sequence>MRAAVAPSRGAGVGRVVAALRGCGGTLAVAESLTGGALTALLVTVPGVSAVLRGGIVAYATDLKHDLLGVDADLLAAEGPVHPEVARQMALGAARRLGATHALATTGVAGPGPADGRAVGTVHVAVAAPGVVRVRSLRLAGGRAALRAATVDVALALLAGTLAGPGPEGGEQPGPPRR</sequence>
<dbReference type="Gene3D" id="3.90.950.20">
    <property type="entry name" value="CinA-like"/>
    <property type="match status" value="1"/>
</dbReference>
<evidence type="ECO:0000313" key="2">
    <source>
        <dbReference type="EMBL" id="GAA4286759.1"/>
    </source>
</evidence>
<keyword evidence="3" id="KW-1185">Reference proteome</keyword>
<evidence type="ECO:0000313" key="3">
    <source>
        <dbReference type="Proteomes" id="UP001499841"/>
    </source>
</evidence>
<dbReference type="InterPro" id="IPR036653">
    <property type="entry name" value="CinA-like_C"/>
</dbReference>
<dbReference type="RefSeq" id="WP_345038609.1">
    <property type="nucleotide sequence ID" value="NZ_BAABBA010000004.1"/>
</dbReference>
<name>A0ABP8ERY2_9MICO</name>
<dbReference type="InterPro" id="IPR008136">
    <property type="entry name" value="CinA_C"/>
</dbReference>
<proteinExistence type="predicted"/>
<protein>
    <recommendedName>
        <fullName evidence="1">CinA C-terminal domain-containing protein</fullName>
    </recommendedName>
</protein>
<dbReference type="EMBL" id="BAABBA010000004">
    <property type="protein sequence ID" value="GAA4286759.1"/>
    <property type="molecule type" value="Genomic_DNA"/>
</dbReference>
<dbReference type="SUPFAM" id="SSF142433">
    <property type="entry name" value="CinA-like"/>
    <property type="match status" value="1"/>
</dbReference>
<dbReference type="Pfam" id="PF02464">
    <property type="entry name" value="CinA"/>
    <property type="match status" value="1"/>
</dbReference>
<gene>
    <name evidence="2" type="ORF">GCM10022262_11180</name>
</gene>
<organism evidence="2 3">
    <name type="scientific">Georgenia daeguensis</name>
    <dbReference type="NCBI Taxonomy" id="908355"/>
    <lineage>
        <taxon>Bacteria</taxon>
        <taxon>Bacillati</taxon>
        <taxon>Actinomycetota</taxon>
        <taxon>Actinomycetes</taxon>
        <taxon>Micrococcales</taxon>
        <taxon>Bogoriellaceae</taxon>
        <taxon>Georgenia</taxon>
    </lineage>
</organism>
<dbReference type="NCBIfam" id="TIGR00199">
    <property type="entry name" value="PncC_domain"/>
    <property type="match status" value="1"/>
</dbReference>
<accession>A0ABP8ERY2</accession>